<name>A0A2A2JYE1_9BILA</name>
<dbReference type="EMBL" id="LIAE01010067">
    <property type="protein sequence ID" value="PAV66632.1"/>
    <property type="molecule type" value="Genomic_DNA"/>
</dbReference>
<keyword evidence="2" id="KW-1185">Reference proteome</keyword>
<organism evidence="1 2">
    <name type="scientific">Diploscapter pachys</name>
    <dbReference type="NCBI Taxonomy" id="2018661"/>
    <lineage>
        <taxon>Eukaryota</taxon>
        <taxon>Metazoa</taxon>
        <taxon>Ecdysozoa</taxon>
        <taxon>Nematoda</taxon>
        <taxon>Chromadorea</taxon>
        <taxon>Rhabditida</taxon>
        <taxon>Rhabditina</taxon>
        <taxon>Rhabditomorpha</taxon>
        <taxon>Rhabditoidea</taxon>
        <taxon>Rhabditidae</taxon>
        <taxon>Diploscapter</taxon>
    </lineage>
</organism>
<comment type="caution">
    <text evidence="1">The sequence shown here is derived from an EMBL/GenBank/DDBJ whole genome shotgun (WGS) entry which is preliminary data.</text>
</comment>
<gene>
    <name evidence="1" type="ORF">WR25_12457</name>
</gene>
<proteinExistence type="predicted"/>
<evidence type="ECO:0000313" key="1">
    <source>
        <dbReference type="EMBL" id="PAV66632.1"/>
    </source>
</evidence>
<evidence type="ECO:0000313" key="2">
    <source>
        <dbReference type="Proteomes" id="UP000218231"/>
    </source>
</evidence>
<accession>A0A2A2JYE1</accession>
<dbReference type="Proteomes" id="UP000218231">
    <property type="component" value="Unassembled WGS sequence"/>
</dbReference>
<sequence length="117" mass="12380">MGIQRTRSKVPWTPSAWADGAIHMSNVPGSTVGARSLPRNSSWARVSVNVTVSLWPGFSATLRNAFISRTGRVMLATRSWIYSCTSSSHARLPVLVTVADTVILPSHGSVAGTTGAS</sequence>
<reference evidence="1 2" key="1">
    <citation type="journal article" date="2017" name="Curr. Biol.">
        <title>Genome architecture and evolution of a unichromosomal asexual nematode.</title>
        <authorList>
            <person name="Fradin H."/>
            <person name="Zegar C."/>
            <person name="Gutwein M."/>
            <person name="Lucas J."/>
            <person name="Kovtun M."/>
            <person name="Corcoran D."/>
            <person name="Baugh L.R."/>
            <person name="Kiontke K."/>
            <person name="Gunsalus K."/>
            <person name="Fitch D.H."/>
            <person name="Piano F."/>
        </authorList>
    </citation>
    <scope>NUCLEOTIDE SEQUENCE [LARGE SCALE GENOMIC DNA]</scope>
    <source>
        <strain evidence="1">PF1309</strain>
    </source>
</reference>
<protein>
    <submittedName>
        <fullName evidence="1">Uncharacterized protein</fullName>
    </submittedName>
</protein>
<dbReference type="AlphaFoldDB" id="A0A2A2JYE1"/>